<name>A0A0G0GXV5_9BACT</name>
<evidence type="ECO:0000313" key="3">
    <source>
        <dbReference type="Proteomes" id="UP000034591"/>
    </source>
</evidence>
<reference evidence="2 3" key="1">
    <citation type="journal article" date="2015" name="Nature">
        <title>rRNA introns, odd ribosomes, and small enigmatic genomes across a large radiation of phyla.</title>
        <authorList>
            <person name="Brown C.T."/>
            <person name="Hug L.A."/>
            <person name="Thomas B.C."/>
            <person name="Sharon I."/>
            <person name="Castelle C.J."/>
            <person name="Singh A."/>
            <person name="Wilkins M.J."/>
            <person name="Williams K.H."/>
            <person name="Banfield J.F."/>
        </authorList>
    </citation>
    <scope>NUCLEOTIDE SEQUENCE [LARGE SCALE GENOMIC DNA]</scope>
</reference>
<keyword evidence="1" id="KW-1133">Transmembrane helix</keyword>
<organism evidence="2 3">
    <name type="scientific">Candidatus Woesebacteria bacterium GW2011_GWA1_37_7</name>
    <dbReference type="NCBI Taxonomy" id="1618545"/>
    <lineage>
        <taxon>Bacteria</taxon>
        <taxon>Candidatus Woeseibacteriota</taxon>
    </lineage>
</organism>
<gene>
    <name evidence="2" type="ORF">US53_C0070G0007</name>
</gene>
<feature type="transmembrane region" description="Helical" evidence="1">
    <location>
        <begin position="56"/>
        <end position="75"/>
    </location>
</feature>
<proteinExistence type="predicted"/>
<dbReference type="AlphaFoldDB" id="A0A0G0GXV5"/>
<dbReference type="Proteomes" id="UP000034591">
    <property type="component" value="Unassembled WGS sequence"/>
</dbReference>
<dbReference type="STRING" id="1618545.US53_C0070G0007"/>
<comment type="caution">
    <text evidence="2">The sequence shown here is derived from an EMBL/GenBank/DDBJ whole genome shotgun (WGS) entry which is preliminary data.</text>
</comment>
<keyword evidence="1" id="KW-0472">Membrane</keyword>
<dbReference type="EMBL" id="LBTI01000070">
    <property type="protein sequence ID" value="KKQ35808.1"/>
    <property type="molecule type" value="Genomic_DNA"/>
</dbReference>
<protein>
    <submittedName>
        <fullName evidence="2">Uncharacterized protein</fullName>
    </submittedName>
</protein>
<accession>A0A0G0GXV5</accession>
<evidence type="ECO:0000256" key="1">
    <source>
        <dbReference type="SAM" id="Phobius"/>
    </source>
</evidence>
<sequence length="88" mass="10059">MTTGIELKIATMAVKCLLLPLLVWFFYPIYDLILYSINDYALLSPFVKEFFEDIKIILGAVIAVLVTIKFIFGIVKTRNEIKKIKGES</sequence>
<evidence type="ECO:0000313" key="2">
    <source>
        <dbReference type="EMBL" id="KKQ35808.1"/>
    </source>
</evidence>
<feature type="transmembrane region" description="Helical" evidence="1">
    <location>
        <begin position="12"/>
        <end position="36"/>
    </location>
</feature>
<keyword evidence="1" id="KW-0812">Transmembrane</keyword>